<organism evidence="1 2">
    <name type="scientific">Tissierella creatinophila DSM 6911</name>
    <dbReference type="NCBI Taxonomy" id="1123403"/>
    <lineage>
        <taxon>Bacteria</taxon>
        <taxon>Bacillati</taxon>
        <taxon>Bacillota</taxon>
        <taxon>Tissierellia</taxon>
        <taxon>Tissierellales</taxon>
        <taxon>Tissierellaceae</taxon>
        <taxon>Tissierella</taxon>
    </lineage>
</organism>
<protein>
    <submittedName>
        <fullName evidence="1">Uncharacterized protein</fullName>
    </submittedName>
</protein>
<comment type="caution">
    <text evidence="1">The sequence shown here is derived from an EMBL/GenBank/DDBJ whole genome shotgun (WGS) entry which is preliminary data.</text>
</comment>
<evidence type="ECO:0000313" key="2">
    <source>
        <dbReference type="Proteomes" id="UP000186112"/>
    </source>
</evidence>
<accession>A0A1U7M598</accession>
<dbReference type="EMBL" id="LTDM01000025">
    <property type="protein sequence ID" value="OLS02492.1"/>
    <property type="molecule type" value="Genomic_DNA"/>
</dbReference>
<dbReference type="AlphaFoldDB" id="A0A1U7M598"/>
<reference evidence="1 2" key="1">
    <citation type="submission" date="2016-02" db="EMBL/GenBank/DDBJ databases">
        <title>Genome sequence of Tissierella creatinophila DSM 6911.</title>
        <authorList>
            <person name="Poehlein A."/>
            <person name="Daniel R."/>
        </authorList>
    </citation>
    <scope>NUCLEOTIDE SEQUENCE [LARGE SCALE GENOMIC DNA]</scope>
    <source>
        <strain evidence="1 2">DSM 6911</strain>
    </source>
</reference>
<dbReference type="OrthoDB" id="2358583at2"/>
<proteinExistence type="predicted"/>
<keyword evidence="2" id="KW-1185">Reference proteome</keyword>
<dbReference type="RefSeq" id="WP_075726752.1">
    <property type="nucleotide sequence ID" value="NZ_LTDM01000025.1"/>
</dbReference>
<name>A0A1U7M598_TISCR</name>
<dbReference type="Proteomes" id="UP000186112">
    <property type="component" value="Unassembled WGS sequence"/>
</dbReference>
<sequence length="99" mass="11346">MKQRDVNLYVAEVMNNHLGRLNAIKFQDIEAIIVPMGATKKQIREAIRILRSHRKAISSRPNVGYYLDKTDMVGCKTWLENLRIAKGILPITPKSLSWV</sequence>
<evidence type="ECO:0000313" key="1">
    <source>
        <dbReference type="EMBL" id="OLS02492.1"/>
    </source>
</evidence>
<gene>
    <name evidence="1" type="ORF">TICRE_15300</name>
</gene>